<keyword evidence="9" id="KW-1185">Reference proteome</keyword>
<feature type="domain" description="Pseudouridine synthase II N-terminal" evidence="6">
    <location>
        <begin position="41"/>
        <end position="190"/>
    </location>
</feature>
<evidence type="ECO:0000259" key="6">
    <source>
        <dbReference type="Pfam" id="PF01509"/>
    </source>
</evidence>
<dbReference type="InterPro" id="IPR014780">
    <property type="entry name" value="tRNA_psdUridine_synth_TruB"/>
</dbReference>
<keyword evidence="4 5" id="KW-0413">Isomerase</keyword>
<dbReference type="RefSeq" id="WP_425568810.1">
    <property type="nucleotide sequence ID" value="NZ_BAABEY010000023.1"/>
</dbReference>
<evidence type="ECO:0000259" key="7">
    <source>
        <dbReference type="Pfam" id="PF16198"/>
    </source>
</evidence>
<dbReference type="EMBL" id="BAABEY010000023">
    <property type="protein sequence ID" value="GAA4439908.1"/>
    <property type="molecule type" value="Genomic_DNA"/>
</dbReference>
<dbReference type="InterPro" id="IPR002501">
    <property type="entry name" value="PsdUridine_synth_N"/>
</dbReference>
<proteinExistence type="inferred from homology"/>
<organism evidence="8 9">
    <name type="scientific">Ravibacter arvi</name>
    <dbReference type="NCBI Taxonomy" id="2051041"/>
    <lineage>
        <taxon>Bacteria</taxon>
        <taxon>Pseudomonadati</taxon>
        <taxon>Bacteroidota</taxon>
        <taxon>Cytophagia</taxon>
        <taxon>Cytophagales</taxon>
        <taxon>Spirosomataceae</taxon>
        <taxon>Ravibacter</taxon>
    </lineage>
</organism>
<evidence type="ECO:0000256" key="4">
    <source>
        <dbReference type="ARBA" id="ARBA00023235"/>
    </source>
</evidence>
<comment type="caution">
    <text evidence="8">The sequence shown here is derived from an EMBL/GenBank/DDBJ whole genome shotgun (WGS) entry which is preliminary data.</text>
</comment>
<name>A0ABP8M028_9BACT</name>
<dbReference type="Pfam" id="PF01509">
    <property type="entry name" value="TruB_N"/>
    <property type="match status" value="1"/>
</dbReference>
<dbReference type="SUPFAM" id="SSF55120">
    <property type="entry name" value="Pseudouridine synthase"/>
    <property type="match status" value="1"/>
</dbReference>
<gene>
    <name evidence="5 8" type="primary">truB</name>
    <name evidence="8" type="ORF">GCM10023091_22820</name>
</gene>
<dbReference type="InterPro" id="IPR020103">
    <property type="entry name" value="PsdUridine_synth_cat_dom_sf"/>
</dbReference>
<accession>A0ABP8M028</accession>
<feature type="domain" description="tRNA pseudouridylate synthase B C-terminal" evidence="7">
    <location>
        <begin position="191"/>
        <end position="229"/>
    </location>
</feature>
<dbReference type="Pfam" id="PF16198">
    <property type="entry name" value="TruB_C_2"/>
    <property type="match status" value="1"/>
</dbReference>
<feature type="active site" description="Nucleophile" evidence="5">
    <location>
        <position position="56"/>
    </location>
</feature>
<evidence type="ECO:0000256" key="1">
    <source>
        <dbReference type="ARBA" id="ARBA00000385"/>
    </source>
</evidence>
<protein>
    <recommendedName>
        <fullName evidence="5">tRNA pseudouridine synthase B</fullName>
        <ecNumber evidence="5">5.4.99.25</ecNumber>
    </recommendedName>
    <alternativeName>
        <fullName evidence="5">tRNA pseudouridine(55) synthase</fullName>
        <shortName evidence="5">Psi55 synthase</shortName>
    </alternativeName>
    <alternativeName>
        <fullName evidence="5">tRNA pseudouridylate synthase</fullName>
    </alternativeName>
    <alternativeName>
        <fullName evidence="5">tRNA-uridine isomerase</fullName>
    </alternativeName>
</protein>
<dbReference type="CDD" id="cd02573">
    <property type="entry name" value="PseudoU_synth_EcTruB"/>
    <property type="match status" value="1"/>
</dbReference>
<evidence type="ECO:0000313" key="9">
    <source>
        <dbReference type="Proteomes" id="UP001501508"/>
    </source>
</evidence>
<evidence type="ECO:0000256" key="2">
    <source>
        <dbReference type="ARBA" id="ARBA00005642"/>
    </source>
</evidence>
<evidence type="ECO:0000256" key="3">
    <source>
        <dbReference type="ARBA" id="ARBA00022694"/>
    </source>
</evidence>
<dbReference type="PANTHER" id="PTHR13767:SF2">
    <property type="entry name" value="PSEUDOURIDYLATE SYNTHASE TRUB1"/>
    <property type="match status" value="1"/>
</dbReference>
<dbReference type="NCBIfam" id="TIGR00431">
    <property type="entry name" value="TruB"/>
    <property type="match status" value="1"/>
</dbReference>
<comment type="function">
    <text evidence="5">Responsible for synthesis of pseudouridine from uracil-55 in the psi GC loop of transfer RNAs.</text>
</comment>
<comment type="similarity">
    <text evidence="2 5">Belongs to the pseudouridine synthase TruB family. Type 1 subfamily.</text>
</comment>
<dbReference type="PANTHER" id="PTHR13767">
    <property type="entry name" value="TRNA-PSEUDOURIDINE SYNTHASE"/>
    <property type="match status" value="1"/>
</dbReference>
<dbReference type="EC" id="5.4.99.25" evidence="5"/>
<reference evidence="9" key="1">
    <citation type="journal article" date="2019" name="Int. J. Syst. Evol. Microbiol.">
        <title>The Global Catalogue of Microorganisms (GCM) 10K type strain sequencing project: providing services to taxonomists for standard genome sequencing and annotation.</title>
        <authorList>
            <consortium name="The Broad Institute Genomics Platform"/>
            <consortium name="The Broad Institute Genome Sequencing Center for Infectious Disease"/>
            <person name="Wu L."/>
            <person name="Ma J."/>
        </authorList>
    </citation>
    <scope>NUCLEOTIDE SEQUENCE [LARGE SCALE GENOMIC DNA]</scope>
    <source>
        <strain evidence="9">JCM 31920</strain>
    </source>
</reference>
<dbReference type="Gene3D" id="3.30.2350.10">
    <property type="entry name" value="Pseudouridine synthase"/>
    <property type="match status" value="1"/>
</dbReference>
<sequence length="242" mass="27097">MSEVAEERIKKQAEPVPDPGEVILIDKPVTWTSFDVANKLKRACKFSKIGHAGTLDPLATGLLILCTGKKTKEIDTYQAQEKTYTGTLVLGKTTPSVDLETEFDGTYPVDHIPGTDRIEKAAIALTGELDQKPPVYSAVRMGGERLYKKARRGEEVEVKTRKVTVRSFETDTADFPEVHFKIVCSKGTYIRSLVRDFGELLDSGAYLKALRRTRIGDFDVKDAWELETFIRQKREVLGLANE</sequence>
<dbReference type="InterPro" id="IPR032819">
    <property type="entry name" value="TruB_C"/>
</dbReference>
<dbReference type="Proteomes" id="UP001501508">
    <property type="component" value="Unassembled WGS sequence"/>
</dbReference>
<comment type="catalytic activity">
    <reaction evidence="1 5">
        <text>uridine(55) in tRNA = pseudouridine(55) in tRNA</text>
        <dbReference type="Rhea" id="RHEA:42532"/>
        <dbReference type="Rhea" id="RHEA-COMP:10101"/>
        <dbReference type="Rhea" id="RHEA-COMP:10102"/>
        <dbReference type="ChEBI" id="CHEBI:65314"/>
        <dbReference type="ChEBI" id="CHEBI:65315"/>
        <dbReference type="EC" id="5.4.99.25"/>
    </reaction>
</comment>
<evidence type="ECO:0000256" key="5">
    <source>
        <dbReference type="HAMAP-Rule" id="MF_01080"/>
    </source>
</evidence>
<dbReference type="HAMAP" id="MF_01080">
    <property type="entry name" value="TruB_bact"/>
    <property type="match status" value="1"/>
</dbReference>
<keyword evidence="3 5" id="KW-0819">tRNA processing</keyword>
<evidence type="ECO:0000313" key="8">
    <source>
        <dbReference type="EMBL" id="GAA4439908.1"/>
    </source>
</evidence>